<proteinExistence type="predicted"/>
<name>A0A0A9DU42_ARUDO</name>
<reference evidence="2" key="2">
    <citation type="journal article" date="2015" name="Data Brief">
        <title>Shoot transcriptome of the giant reed, Arundo donax.</title>
        <authorList>
            <person name="Barrero R.A."/>
            <person name="Guerrero F.D."/>
            <person name="Moolhuijzen P."/>
            <person name="Goolsby J.A."/>
            <person name="Tidwell J."/>
            <person name="Bellgard S.E."/>
            <person name="Bellgard M.I."/>
        </authorList>
    </citation>
    <scope>NUCLEOTIDE SEQUENCE</scope>
    <source>
        <tissue evidence="2">Shoot tissue taken approximately 20 cm above the soil surface</tissue>
    </source>
</reference>
<feature type="signal peptide" evidence="1">
    <location>
        <begin position="1"/>
        <end position="22"/>
    </location>
</feature>
<evidence type="ECO:0008006" key="3">
    <source>
        <dbReference type="Google" id="ProtNLM"/>
    </source>
</evidence>
<evidence type="ECO:0000313" key="2">
    <source>
        <dbReference type="EMBL" id="JAD92074.1"/>
    </source>
</evidence>
<keyword evidence="1" id="KW-0732">Signal</keyword>
<dbReference type="EMBL" id="GBRH01205821">
    <property type="protein sequence ID" value="JAD92074.1"/>
    <property type="molecule type" value="Transcribed_RNA"/>
</dbReference>
<feature type="chain" id="PRO_5002045109" description="Secreted protein" evidence="1">
    <location>
        <begin position="23"/>
        <end position="72"/>
    </location>
</feature>
<evidence type="ECO:0000256" key="1">
    <source>
        <dbReference type="SAM" id="SignalP"/>
    </source>
</evidence>
<protein>
    <recommendedName>
        <fullName evidence="3">Secreted protein</fullName>
    </recommendedName>
</protein>
<organism evidence="2">
    <name type="scientific">Arundo donax</name>
    <name type="common">Giant reed</name>
    <name type="synonym">Donax arundinaceus</name>
    <dbReference type="NCBI Taxonomy" id="35708"/>
    <lineage>
        <taxon>Eukaryota</taxon>
        <taxon>Viridiplantae</taxon>
        <taxon>Streptophyta</taxon>
        <taxon>Embryophyta</taxon>
        <taxon>Tracheophyta</taxon>
        <taxon>Spermatophyta</taxon>
        <taxon>Magnoliopsida</taxon>
        <taxon>Liliopsida</taxon>
        <taxon>Poales</taxon>
        <taxon>Poaceae</taxon>
        <taxon>PACMAD clade</taxon>
        <taxon>Arundinoideae</taxon>
        <taxon>Arundineae</taxon>
        <taxon>Arundo</taxon>
    </lineage>
</organism>
<reference evidence="2" key="1">
    <citation type="submission" date="2014-09" db="EMBL/GenBank/DDBJ databases">
        <authorList>
            <person name="Magalhaes I.L.F."/>
            <person name="Oliveira U."/>
            <person name="Santos F.R."/>
            <person name="Vidigal T.H.D.A."/>
            <person name="Brescovit A.D."/>
            <person name="Santos A.J."/>
        </authorList>
    </citation>
    <scope>NUCLEOTIDE SEQUENCE</scope>
    <source>
        <tissue evidence="2">Shoot tissue taken approximately 20 cm above the soil surface</tissue>
    </source>
</reference>
<sequence>MKRTSLKGKALIVYRFLYLSISMLTELLDKESTPSFGSQLRNKDPRCRKRRSFPLIRPEPYCVGWMVTRSFS</sequence>
<accession>A0A0A9DU42</accession>
<dbReference type="AlphaFoldDB" id="A0A0A9DU42"/>